<dbReference type="InterPro" id="IPR055105">
    <property type="entry name" value="FKRP_N"/>
</dbReference>
<feature type="domain" description="FKRP stem" evidence="1">
    <location>
        <begin position="223"/>
        <end position="356"/>
    </location>
</feature>
<evidence type="ECO:0000313" key="2">
    <source>
        <dbReference type="EMBL" id="CAH3174137.1"/>
    </source>
</evidence>
<dbReference type="InterPro" id="IPR052613">
    <property type="entry name" value="LicD_transferase"/>
</dbReference>
<gene>
    <name evidence="2" type="ORF">PLOB_00014689</name>
</gene>
<name>A0ABN8R456_9CNID</name>
<dbReference type="EMBL" id="CALNXK010000188">
    <property type="protein sequence ID" value="CAH3174137.1"/>
    <property type="molecule type" value="Genomic_DNA"/>
</dbReference>
<reference evidence="2 3" key="1">
    <citation type="submission" date="2022-05" db="EMBL/GenBank/DDBJ databases">
        <authorList>
            <consortium name="Genoscope - CEA"/>
            <person name="William W."/>
        </authorList>
    </citation>
    <scope>NUCLEOTIDE SEQUENCE [LARGE SCALE GENOMIC DNA]</scope>
</reference>
<dbReference type="Proteomes" id="UP001159405">
    <property type="component" value="Unassembled WGS sequence"/>
</dbReference>
<organism evidence="2 3">
    <name type="scientific">Porites lobata</name>
    <dbReference type="NCBI Taxonomy" id="104759"/>
    <lineage>
        <taxon>Eukaryota</taxon>
        <taxon>Metazoa</taxon>
        <taxon>Cnidaria</taxon>
        <taxon>Anthozoa</taxon>
        <taxon>Hexacorallia</taxon>
        <taxon>Scleractinia</taxon>
        <taxon>Fungiina</taxon>
        <taxon>Poritidae</taxon>
        <taxon>Porites</taxon>
    </lineage>
</organism>
<proteinExistence type="predicted"/>
<accession>A0ABN8R456</accession>
<evidence type="ECO:0000259" key="1">
    <source>
        <dbReference type="Pfam" id="PF22921"/>
    </source>
</evidence>
<evidence type="ECO:0000313" key="3">
    <source>
        <dbReference type="Proteomes" id="UP001159405"/>
    </source>
</evidence>
<dbReference type="Pfam" id="PF22921">
    <property type="entry name" value="FKRP_N"/>
    <property type="match status" value="1"/>
</dbReference>
<dbReference type="SUPFAM" id="SSF53448">
    <property type="entry name" value="Nucleotide-diphospho-sugar transferases"/>
    <property type="match status" value="1"/>
</dbReference>
<dbReference type="InterPro" id="IPR029044">
    <property type="entry name" value="Nucleotide-diphossugar_trans"/>
</dbReference>
<dbReference type="PANTHER" id="PTHR13627">
    <property type="entry name" value="FUKUTIN RELATED PROTEIN"/>
    <property type="match status" value="1"/>
</dbReference>
<sequence length="663" mass="75609">MSRLKIRWVLTRVALIMTVLLLFQFVSQLGLMKMRGPDCVENQKVFNEFARIRENPERFVENVAQVKTNTDFIKIAKNMKQSDSKSAKDLQNIVGNLKRLALELSETRRTLIRSALQYHRVGQHIESLNDIIESLGGESFSQHDANVPVGKSSLKNSASSSKKEVCPEKFMGKSLAYGYPYFRKGFQRVNCAEFVPIHLLVTVLLVLPEELSDKKQFQFFQGVAQYYPGVSIFIASTRKFPVETLAKLNLNIKNVVFAELTHGETWTKLLQEVTTPYVLLASDVTHFDDDVDLERLVRVLSDNKNAVVAGGSLRNQEGEWDIGCLQVTFRNWTAYFRGGYYHSFSECVVCDVLCGPFMAKTEELRKIGLDENLHFGVFQDIFWRLKTHYPEKIVVSCPDVMFNTYFREIPDKRYVDLARKWDVKKWVESSGRVRWYGCRRGHSHTSSDTCSFNSGIGVPPCDLENLADAIKFVMKECEDAGLFCEFQEGTLLGAVKFNKVLPWERDADITFLTGNYTAFKQLRSKFMAAGYSLSDDDGSLWCCVDGRQAGGKFRVGTTRWTLELYGQHLMESEALVASGRKPTKVQFAGQWVTVMRNPGLFARNRYGPSMYRHAEHWMDTGQDTGWAFYRPSNFKKCPEPGHSACLDQFPADGNLQFSDYPLI</sequence>
<dbReference type="PANTHER" id="PTHR13627:SF34">
    <property type="entry name" value="RIBITOL-5-PHOSPHATE TRANSFERASE"/>
    <property type="match status" value="1"/>
</dbReference>
<comment type="caution">
    <text evidence="2">The sequence shown here is derived from an EMBL/GenBank/DDBJ whole genome shotgun (WGS) entry which is preliminary data.</text>
</comment>
<protein>
    <recommendedName>
        <fullName evidence="1">FKRP stem domain-containing protein</fullName>
    </recommendedName>
</protein>
<keyword evidence="3" id="KW-1185">Reference proteome</keyword>